<dbReference type="STRING" id="943830.A4A58_18495"/>
<dbReference type="GO" id="GO:0004722">
    <property type="term" value="F:protein serine/threonine phosphatase activity"/>
    <property type="evidence" value="ECO:0007669"/>
    <property type="project" value="InterPro"/>
</dbReference>
<dbReference type="Proteomes" id="UP000076574">
    <property type="component" value="Unassembled WGS sequence"/>
</dbReference>
<dbReference type="PROSITE" id="PS51746">
    <property type="entry name" value="PPM_2"/>
    <property type="match status" value="1"/>
</dbReference>
<proteinExistence type="predicted"/>
<dbReference type="AlphaFoldDB" id="A0A163XCE0"/>
<dbReference type="OrthoDB" id="9801841at2"/>
<evidence type="ECO:0000313" key="3">
    <source>
        <dbReference type="Proteomes" id="UP000076574"/>
    </source>
</evidence>
<keyword evidence="3" id="KW-1185">Reference proteome</keyword>
<evidence type="ECO:0000259" key="1">
    <source>
        <dbReference type="PROSITE" id="PS51746"/>
    </source>
</evidence>
<dbReference type="PANTHER" id="PTHR47992">
    <property type="entry name" value="PROTEIN PHOSPHATASE"/>
    <property type="match status" value="1"/>
</dbReference>
<comment type="caution">
    <text evidence="2">The sequence shown here is derived from an EMBL/GenBank/DDBJ whole genome shotgun (WGS) entry which is preliminary data.</text>
</comment>
<organism evidence="2 3">
    <name type="scientific">Tardiphaga robiniae</name>
    <dbReference type="NCBI Taxonomy" id="943830"/>
    <lineage>
        <taxon>Bacteria</taxon>
        <taxon>Pseudomonadati</taxon>
        <taxon>Pseudomonadota</taxon>
        <taxon>Alphaproteobacteria</taxon>
        <taxon>Hyphomicrobiales</taxon>
        <taxon>Nitrobacteraceae</taxon>
        <taxon>Tardiphaga</taxon>
    </lineage>
</organism>
<dbReference type="SUPFAM" id="SSF81606">
    <property type="entry name" value="PP2C-like"/>
    <property type="match status" value="1"/>
</dbReference>
<dbReference type="SMART" id="SM00331">
    <property type="entry name" value="PP2C_SIG"/>
    <property type="match status" value="1"/>
</dbReference>
<dbReference type="InterPro" id="IPR036457">
    <property type="entry name" value="PPM-type-like_dom_sf"/>
</dbReference>
<accession>A0A163XCE0</accession>
<evidence type="ECO:0000313" key="2">
    <source>
        <dbReference type="EMBL" id="KZD20717.1"/>
    </source>
</evidence>
<name>A0A163XCE0_9BRAD</name>
<sequence length="257" mass="27486">MPIWEIAAFTHCGRVRTSNQDGVAIDDRLLVGDMATPTNVTVKKDHCILVVADGMGGHVHGNKASRAVLDCLIAKRDQAMQPATCITAIHETCDHLHKLMETDPTTLGMGATVAGALLSPAQLLIFNVGDAKVFLHSHDHLIQLSHDDIPPADLSRSGHRISHVVTQAIGGSAFPFPIDPHVSVEPALRRNETLLLCSDGLTDMVAHHQIQDTLSRTANVETGTRSLAAQAFRAGAADNLSIVLARCGSPDHVRSHN</sequence>
<dbReference type="EMBL" id="LVYV01000055">
    <property type="protein sequence ID" value="KZD20717.1"/>
    <property type="molecule type" value="Genomic_DNA"/>
</dbReference>
<dbReference type="CDD" id="cd00143">
    <property type="entry name" value="PP2Cc"/>
    <property type="match status" value="1"/>
</dbReference>
<dbReference type="Gene3D" id="3.60.40.10">
    <property type="entry name" value="PPM-type phosphatase domain"/>
    <property type="match status" value="1"/>
</dbReference>
<dbReference type="SMART" id="SM00332">
    <property type="entry name" value="PP2Cc"/>
    <property type="match status" value="1"/>
</dbReference>
<feature type="domain" description="PPM-type phosphatase" evidence="1">
    <location>
        <begin position="5"/>
        <end position="247"/>
    </location>
</feature>
<dbReference type="RefSeq" id="WP_068738396.1">
    <property type="nucleotide sequence ID" value="NZ_LVYV01000055.1"/>
</dbReference>
<protein>
    <recommendedName>
        <fullName evidence="1">PPM-type phosphatase domain-containing protein</fullName>
    </recommendedName>
</protein>
<dbReference type="Pfam" id="PF13672">
    <property type="entry name" value="PP2C_2"/>
    <property type="match status" value="1"/>
</dbReference>
<dbReference type="InterPro" id="IPR001932">
    <property type="entry name" value="PPM-type_phosphatase-like_dom"/>
</dbReference>
<reference evidence="2 3" key="1">
    <citation type="submission" date="2016-03" db="EMBL/GenBank/DDBJ databases">
        <title>Microsymbionts genomes from the relict species Vavilovia formosa (Stev.) Fed.</title>
        <authorList>
            <person name="Kopat V."/>
            <person name="Chirak E."/>
            <person name="Kimeklis A."/>
            <person name="Andronov E."/>
        </authorList>
    </citation>
    <scope>NUCLEOTIDE SEQUENCE [LARGE SCALE GENOMIC DNA]</scope>
    <source>
        <strain evidence="2 3">Vaf07</strain>
    </source>
</reference>
<gene>
    <name evidence="2" type="ORF">A4A58_18495</name>
</gene>
<dbReference type="InterPro" id="IPR015655">
    <property type="entry name" value="PP2C"/>
</dbReference>